<evidence type="ECO:0000313" key="1">
    <source>
        <dbReference type="EMBL" id="ROQ51188.1"/>
    </source>
</evidence>
<evidence type="ECO:0000313" key="2">
    <source>
        <dbReference type="Proteomes" id="UP000269115"/>
    </source>
</evidence>
<proteinExistence type="predicted"/>
<organism evidence="1 2">
    <name type="scientific">Pseudomonas putida</name>
    <name type="common">Arthrobacter siderocapsulatus</name>
    <dbReference type="NCBI Taxonomy" id="303"/>
    <lineage>
        <taxon>Bacteria</taxon>
        <taxon>Pseudomonadati</taxon>
        <taxon>Pseudomonadota</taxon>
        <taxon>Gammaproteobacteria</taxon>
        <taxon>Pseudomonadales</taxon>
        <taxon>Pseudomonadaceae</taxon>
        <taxon>Pseudomonas</taxon>
    </lineage>
</organism>
<protein>
    <submittedName>
        <fullName evidence="1">Uncharacterized protein</fullName>
    </submittedName>
</protein>
<accession>A0A9X8HKT2</accession>
<dbReference type="RefSeq" id="WP_063612007.1">
    <property type="nucleotide sequence ID" value="NZ_LKGZ01000012.1"/>
</dbReference>
<gene>
    <name evidence="1" type="ORF">EDF85_1642</name>
</gene>
<sequence>MKIICVPLSRGAMSRLDTDTCTDADLLDVQLDAEEFEAVWRSGLFTQANRALALNIDEYEDERILGTVQLAAFSALVSACIEACPEVGALLKVEAQVRTALELDTGVYFFF</sequence>
<reference evidence="1 2" key="1">
    <citation type="submission" date="2018-11" db="EMBL/GenBank/DDBJ databases">
        <title>Genomic analyses of the natural microbiome of Caenorhabditis elegans.</title>
        <authorList>
            <person name="Samuel B."/>
        </authorList>
    </citation>
    <scope>NUCLEOTIDE SEQUENCE [LARGE SCALE GENOMIC DNA]</scope>
    <source>
        <strain evidence="1 2">BIGb0473</strain>
    </source>
</reference>
<dbReference type="EMBL" id="RJUR01000012">
    <property type="protein sequence ID" value="ROQ51188.1"/>
    <property type="molecule type" value="Genomic_DNA"/>
</dbReference>
<name>A0A9X8HKT2_PSEPU</name>
<dbReference type="AlphaFoldDB" id="A0A9X8HKT2"/>
<dbReference type="Proteomes" id="UP000269115">
    <property type="component" value="Unassembled WGS sequence"/>
</dbReference>
<comment type="caution">
    <text evidence="1">The sequence shown here is derived from an EMBL/GenBank/DDBJ whole genome shotgun (WGS) entry which is preliminary data.</text>
</comment>